<dbReference type="GO" id="GO:0003908">
    <property type="term" value="F:methylated-DNA-[protein]-cysteine S-methyltransferase activity"/>
    <property type="evidence" value="ECO:0007669"/>
    <property type="project" value="UniProtKB-UniRule"/>
</dbReference>
<dbReference type="STRING" id="762967.HMPREF9440_01531"/>
<dbReference type="InterPro" id="IPR036217">
    <property type="entry name" value="MethylDNA_cys_MeTrfase_DNAb"/>
</dbReference>
<evidence type="ECO:0000313" key="13">
    <source>
        <dbReference type="Proteomes" id="UP000004956"/>
    </source>
</evidence>
<dbReference type="InterPro" id="IPR023546">
    <property type="entry name" value="MGMT"/>
</dbReference>
<dbReference type="SUPFAM" id="SSF46767">
    <property type="entry name" value="Methylated DNA-protein cysteine methyltransferase, C-terminal domain"/>
    <property type="match status" value="1"/>
</dbReference>
<dbReference type="Gene3D" id="3.30.160.70">
    <property type="entry name" value="Methylated DNA-protein cysteine methyltransferase domain"/>
    <property type="match status" value="1"/>
</dbReference>
<comment type="catalytic activity">
    <reaction evidence="8 9">
        <text>a 6-O-methyl-2'-deoxyguanosine in DNA + L-cysteinyl-[protein] = S-methyl-L-cysteinyl-[protein] + a 2'-deoxyguanosine in DNA</text>
        <dbReference type="Rhea" id="RHEA:24000"/>
        <dbReference type="Rhea" id="RHEA-COMP:10131"/>
        <dbReference type="Rhea" id="RHEA-COMP:10132"/>
        <dbReference type="Rhea" id="RHEA-COMP:11367"/>
        <dbReference type="Rhea" id="RHEA-COMP:11368"/>
        <dbReference type="ChEBI" id="CHEBI:29950"/>
        <dbReference type="ChEBI" id="CHEBI:82612"/>
        <dbReference type="ChEBI" id="CHEBI:85445"/>
        <dbReference type="ChEBI" id="CHEBI:85448"/>
        <dbReference type="EC" id="2.1.1.63"/>
    </reaction>
</comment>
<sequence>MTSAVSIPNKKPPFEVLTCRRWASPAGELLLAARNGKLILCDWAEGMHREEITRKFLNARIRFVEAPACSIDEADPVVKQAVEELSAYFRGDLQTFTVPVEIFGTDFEKRVREALRQIPFGALASYAEVAAAAGSPAAARAVGRAVGLNPVSIIIPCHRVVGTNGKLTGYGGGLAAKTMLLGIEGHPELGADD</sequence>
<evidence type="ECO:0000256" key="8">
    <source>
        <dbReference type="ARBA" id="ARBA00049348"/>
    </source>
</evidence>
<comment type="function">
    <text evidence="9">Involved in the cellular defense against the biological effects of O6-methylguanine (O6-MeG) and O4-methylthymine (O4-MeT) in DNA. Repairs the methylated nucleobase in DNA by stoichiometrically transferring the methyl group to a cysteine residue in the enzyme. This is a suicide reaction: the enzyme is irreversibly inactivated.</text>
</comment>
<dbReference type="PANTHER" id="PTHR10815:SF5">
    <property type="entry name" value="METHYLATED-DNA--PROTEIN-CYSTEINE METHYLTRANSFERASE"/>
    <property type="match status" value="1"/>
</dbReference>
<evidence type="ECO:0000256" key="9">
    <source>
        <dbReference type="HAMAP-Rule" id="MF_00772"/>
    </source>
</evidence>
<dbReference type="InterPro" id="IPR036388">
    <property type="entry name" value="WH-like_DNA-bd_sf"/>
</dbReference>
<dbReference type="InterPro" id="IPR001497">
    <property type="entry name" value="MethylDNA_cys_MeTrfase_AS"/>
</dbReference>
<feature type="domain" description="Methylguanine DNA methyltransferase ribonuclease-like" evidence="11">
    <location>
        <begin position="23"/>
        <end position="102"/>
    </location>
</feature>
<evidence type="ECO:0000256" key="4">
    <source>
        <dbReference type="ARBA" id="ARBA00022603"/>
    </source>
</evidence>
<dbReference type="Gene3D" id="1.10.10.10">
    <property type="entry name" value="Winged helix-like DNA-binding domain superfamily/Winged helix DNA-binding domain"/>
    <property type="match status" value="1"/>
</dbReference>
<dbReference type="AlphaFoldDB" id="H3KFL2"/>
<organism evidence="12 13">
    <name type="scientific">Sutterella parvirubra YIT 11816</name>
    <dbReference type="NCBI Taxonomy" id="762967"/>
    <lineage>
        <taxon>Bacteria</taxon>
        <taxon>Pseudomonadati</taxon>
        <taxon>Pseudomonadota</taxon>
        <taxon>Betaproteobacteria</taxon>
        <taxon>Burkholderiales</taxon>
        <taxon>Sutterellaceae</taxon>
        <taxon>Sutterella</taxon>
    </lineage>
</organism>
<evidence type="ECO:0000256" key="3">
    <source>
        <dbReference type="ARBA" id="ARBA00022490"/>
    </source>
</evidence>
<keyword evidence="5 9" id="KW-0808">Transferase</keyword>
<accession>H3KFL2</accession>
<evidence type="ECO:0000256" key="1">
    <source>
        <dbReference type="ARBA" id="ARBA00001286"/>
    </source>
</evidence>
<dbReference type="InterPro" id="IPR008332">
    <property type="entry name" value="MethylG_MeTrfase_N"/>
</dbReference>
<dbReference type="InterPro" id="IPR014048">
    <property type="entry name" value="MethylDNA_cys_MeTrfase_DNA-bd"/>
</dbReference>
<evidence type="ECO:0000256" key="7">
    <source>
        <dbReference type="ARBA" id="ARBA00023204"/>
    </source>
</evidence>
<gene>
    <name evidence="12" type="ORF">HMPREF9440_01531</name>
</gene>
<keyword evidence="13" id="KW-1185">Reference proteome</keyword>
<dbReference type="GO" id="GO:0005737">
    <property type="term" value="C:cytoplasm"/>
    <property type="evidence" value="ECO:0007669"/>
    <property type="project" value="UniProtKB-SubCell"/>
</dbReference>
<evidence type="ECO:0000256" key="5">
    <source>
        <dbReference type="ARBA" id="ARBA00022679"/>
    </source>
</evidence>
<reference evidence="12 13" key="1">
    <citation type="submission" date="2011-11" db="EMBL/GenBank/DDBJ databases">
        <authorList>
            <person name="Weinstock G."/>
            <person name="Sodergren E."/>
            <person name="Clifton S."/>
            <person name="Fulton L."/>
            <person name="Fulton B."/>
            <person name="Courtney L."/>
            <person name="Fronick C."/>
            <person name="Harrison M."/>
            <person name="Strong C."/>
            <person name="Farmer C."/>
            <person name="Delahaunty K."/>
            <person name="Markovic C."/>
            <person name="Hall O."/>
            <person name="Minx P."/>
            <person name="Tomlinson C."/>
            <person name="Mitreva M."/>
            <person name="Hou S."/>
            <person name="Chen J."/>
            <person name="Wollam A."/>
            <person name="Pepin K.H."/>
            <person name="Johnson M."/>
            <person name="Bhonagiri V."/>
            <person name="Zhang X."/>
            <person name="Suruliraj S."/>
            <person name="Warren W."/>
            <person name="Chinwalla A."/>
            <person name="Mardis E.R."/>
            <person name="Wilson R.K."/>
        </authorList>
    </citation>
    <scope>NUCLEOTIDE SEQUENCE [LARGE SCALE GENOMIC DNA]</scope>
    <source>
        <strain evidence="12 13">YIT 11816</strain>
    </source>
</reference>
<dbReference type="InterPro" id="IPR036631">
    <property type="entry name" value="MGMT_N_sf"/>
</dbReference>
<dbReference type="HOGENOM" id="CLU_000445_52_2_4"/>
<feature type="active site" description="Nucleophile; methyl group acceptor" evidence="9">
    <location>
        <position position="157"/>
    </location>
</feature>
<dbReference type="NCBIfam" id="TIGR00589">
    <property type="entry name" value="ogt"/>
    <property type="match status" value="1"/>
</dbReference>
<dbReference type="CDD" id="cd06445">
    <property type="entry name" value="ATase"/>
    <property type="match status" value="1"/>
</dbReference>
<proteinExistence type="inferred from homology"/>
<comment type="subcellular location">
    <subcellularLocation>
        <location evidence="9">Cytoplasm</location>
    </subcellularLocation>
</comment>
<dbReference type="SUPFAM" id="SSF53155">
    <property type="entry name" value="Methylated DNA-protein cysteine methyltransferase domain"/>
    <property type="match status" value="1"/>
</dbReference>
<dbReference type="EC" id="2.1.1.63" evidence="9"/>
<evidence type="ECO:0000259" key="10">
    <source>
        <dbReference type="Pfam" id="PF01035"/>
    </source>
</evidence>
<name>H3KFL2_9BURK</name>
<keyword evidence="6 9" id="KW-0227">DNA damage</keyword>
<dbReference type="HAMAP" id="MF_00772">
    <property type="entry name" value="OGT"/>
    <property type="match status" value="1"/>
</dbReference>
<dbReference type="RefSeq" id="WP_008542546.1">
    <property type="nucleotide sequence ID" value="NZ_JH604980.1"/>
</dbReference>
<comment type="caution">
    <text evidence="12">The sequence shown here is derived from an EMBL/GenBank/DDBJ whole genome shotgun (WGS) entry which is preliminary data.</text>
</comment>
<feature type="domain" description="Methylated-DNA-[protein]-cysteine S-methyltransferase DNA binding" evidence="10">
    <location>
        <begin position="106"/>
        <end position="185"/>
    </location>
</feature>
<dbReference type="Proteomes" id="UP000004956">
    <property type="component" value="Unassembled WGS sequence"/>
</dbReference>
<dbReference type="FunFam" id="1.10.10.10:FF:000214">
    <property type="entry name" value="Methylated-DNA--protein-cysteine methyltransferase"/>
    <property type="match status" value="1"/>
</dbReference>
<dbReference type="EMBL" id="AFBQ01000226">
    <property type="protein sequence ID" value="EHY31097.1"/>
    <property type="molecule type" value="Genomic_DNA"/>
</dbReference>
<dbReference type="PANTHER" id="PTHR10815">
    <property type="entry name" value="METHYLATED-DNA--PROTEIN-CYSTEINE METHYLTRANSFERASE"/>
    <property type="match status" value="1"/>
</dbReference>
<dbReference type="GO" id="GO:0032259">
    <property type="term" value="P:methylation"/>
    <property type="evidence" value="ECO:0007669"/>
    <property type="project" value="UniProtKB-KW"/>
</dbReference>
<keyword evidence="7 9" id="KW-0234">DNA repair</keyword>
<keyword evidence="3 9" id="KW-0963">Cytoplasm</keyword>
<comment type="similarity">
    <text evidence="2 9">Belongs to the MGMT family.</text>
</comment>
<dbReference type="PROSITE" id="PS00374">
    <property type="entry name" value="MGMT"/>
    <property type="match status" value="1"/>
</dbReference>
<dbReference type="OrthoDB" id="9802228at2"/>
<evidence type="ECO:0000256" key="2">
    <source>
        <dbReference type="ARBA" id="ARBA00008711"/>
    </source>
</evidence>
<evidence type="ECO:0000313" key="12">
    <source>
        <dbReference type="EMBL" id="EHY31097.1"/>
    </source>
</evidence>
<protein>
    <recommendedName>
        <fullName evidence="9">Methylated-DNA--protein-cysteine methyltransferase</fullName>
        <ecNumber evidence="9">2.1.1.63</ecNumber>
    </recommendedName>
    <alternativeName>
        <fullName evidence="9">6-O-methylguanine-DNA methyltransferase</fullName>
        <shortName evidence="9">MGMT</shortName>
    </alternativeName>
    <alternativeName>
        <fullName evidence="9">O-6-methylguanine-DNA-alkyltransferase</fullName>
    </alternativeName>
</protein>
<dbReference type="GO" id="GO:0006307">
    <property type="term" value="P:DNA alkylation repair"/>
    <property type="evidence" value="ECO:0007669"/>
    <property type="project" value="UniProtKB-UniRule"/>
</dbReference>
<dbReference type="PATRIC" id="fig|762967.3.peg.1207"/>
<evidence type="ECO:0000256" key="6">
    <source>
        <dbReference type="ARBA" id="ARBA00022763"/>
    </source>
</evidence>
<comment type="catalytic activity">
    <reaction evidence="1 9">
        <text>a 4-O-methyl-thymidine in DNA + L-cysteinyl-[protein] = a thymidine in DNA + S-methyl-L-cysteinyl-[protein]</text>
        <dbReference type="Rhea" id="RHEA:53428"/>
        <dbReference type="Rhea" id="RHEA-COMP:10131"/>
        <dbReference type="Rhea" id="RHEA-COMP:10132"/>
        <dbReference type="Rhea" id="RHEA-COMP:13555"/>
        <dbReference type="Rhea" id="RHEA-COMP:13556"/>
        <dbReference type="ChEBI" id="CHEBI:29950"/>
        <dbReference type="ChEBI" id="CHEBI:82612"/>
        <dbReference type="ChEBI" id="CHEBI:137386"/>
        <dbReference type="ChEBI" id="CHEBI:137387"/>
        <dbReference type="EC" id="2.1.1.63"/>
    </reaction>
</comment>
<dbReference type="Pfam" id="PF01035">
    <property type="entry name" value="DNA_binding_1"/>
    <property type="match status" value="1"/>
</dbReference>
<keyword evidence="4 9" id="KW-0489">Methyltransferase</keyword>
<evidence type="ECO:0000259" key="11">
    <source>
        <dbReference type="Pfam" id="PF02870"/>
    </source>
</evidence>
<comment type="miscellaneous">
    <text evidence="9">This enzyme catalyzes only one turnover and therefore is not strictly catalytic. According to one definition, an enzyme is a biocatalyst that acts repeatedly and over many reaction cycles.</text>
</comment>
<dbReference type="Pfam" id="PF02870">
    <property type="entry name" value="Methyltransf_1N"/>
    <property type="match status" value="1"/>
</dbReference>